<accession>A0A1H0XIU3</accession>
<dbReference type="InterPro" id="IPR009241">
    <property type="entry name" value="HigB-like"/>
</dbReference>
<evidence type="ECO:0000313" key="1">
    <source>
        <dbReference type="EMBL" id="SDQ02526.1"/>
    </source>
</evidence>
<dbReference type="Pfam" id="PF05973">
    <property type="entry name" value="Gp49"/>
    <property type="match status" value="1"/>
</dbReference>
<reference evidence="2" key="1">
    <citation type="submission" date="2016-10" db="EMBL/GenBank/DDBJ databases">
        <authorList>
            <person name="Varghese N."/>
            <person name="Submissions S."/>
        </authorList>
    </citation>
    <scope>NUCLEOTIDE SEQUENCE [LARGE SCALE GENOMIC DNA]</scope>
    <source>
        <strain evidence="2">MPL-11</strain>
    </source>
</reference>
<evidence type="ECO:0000313" key="2">
    <source>
        <dbReference type="Proteomes" id="UP000199481"/>
    </source>
</evidence>
<sequence length="121" mass="14335">MKKYNFDVYEKENGEAPFLEYLDSLDVKSRAKVLRAITIVEDFGVHSPPGYIDHLDDGIYELRVKFSSNIFRCLYFHFSHNKYIITHGFTKKTQKTPSREITKSKEYRKDYLERKGENDGK</sequence>
<dbReference type="RefSeq" id="WP_029277014.1">
    <property type="nucleotide sequence ID" value="NZ_FNJW01000002.1"/>
</dbReference>
<dbReference type="EMBL" id="FNJW01000002">
    <property type="protein sequence ID" value="SDQ02526.1"/>
    <property type="molecule type" value="Genomic_DNA"/>
</dbReference>
<organism evidence="1 2">
    <name type="scientific">Carnobacterium viridans</name>
    <dbReference type="NCBI Taxonomy" id="174587"/>
    <lineage>
        <taxon>Bacteria</taxon>
        <taxon>Bacillati</taxon>
        <taxon>Bacillota</taxon>
        <taxon>Bacilli</taxon>
        <taxon>Lactobacillales</taxon>
        <taxon>Carnobacteriaceae</taxon>
        <taxon>Carnobacterium</taxon>
    </lineage>
</organism>
<dbReference type="AlphaFoldDB" id="A0A1H0XIU3"/>
<gene>
    <name evidence="1" type="ORF">SAMN04487752_0032</name>
</gene>
<protein>
    <submittedName>
        <fullName evidence="1">Phage-related protein</fullName>
    </submittedName>
</protein>
<name>A0A1H0XIU3_9LACT</name>
<dbReference type="OrthoDB" id="573082at2"/>
<dbReference type="Proteomes" id="UP000199481">
    <property type="component" value="Unassembled WGS sequence"/>
</dbReference>
<proteinExistence type="predicted"/>
<keyword evidence="2" id="KW-1185">Reference proteome</keyword>